<keyword evidence="3" id="KW-1185">Reference proteome</keyword>
<dbReference type="Gene3D" id="3.40.630.30">
    <property type="match status" value="1"/>
</dbReference>
<evidence type="ECO:0000259" key="1">
    <source>
        <dbReference type="PROSITE" id="PS51186"/>
    </source>
</evidence>
<name>A0A2I0WE15_9ASPA</name>
<protein>
    <submittedName>
        <fullName evidence="2">Ribosomal-protein-alanine N-acetyltransferase</fullName>
    </submittedName>
</protein>
<dbReference type="Pfam" id="PF13302">
    <property type="entry name" value="Acetyltransf_3"/>
    <property type="match status" value="1"/>
</dbReference>
<gene>
    <name evidence="2" type="ORF">MA16_Dca021215</name>
</gene>
<sequence>MTYQLAREWWGKGVATTAVRIATEAAMSEIIELERLEALVEERNKASQRVLEKVGFQREGLLRKYWWNKGLLRDMAMYSFVRGDSFLI</sequence>
<accession>A0A2I0WE15</accession>
<dbReference type="AlphaFoldDB" id="A0A2I0WE15"/>
<dbReference type="PANTHER" id="PTHR46067">
    <property type="entry name" value="ACYL-COA N-ACYLTRANSFERASES (NAT) SUPERFAMILY PROTEIN"/>
    <property type="match status" value="1"/>
</dbReference>
<dbReference type="EMBL" id="KZ502717">
    <property type="protein sequence ID" value="PKU73903.1"/>
    <property type="molecule type" value="Genomic_DNA"/>
</dbReference>
<reference evidence="2 3" key="2">
    <citation type="journal article" date="2017" name="Nature">
        <title>The Apostasia genome and the evolution of orchids.</title>
        <authorList>
            <person name="Zhang G.Q."/>
            <person name="Liu K.W."/>
            <person name="Li Z."/>
            <person name="Lohaus R."/>
            <person name="Hsiao Y.Y."/>
            <person name="Niu S.C."/>
            <person name="Wang J.Y."/>
            <person name="Lin Y.C."/>
            <person name="Xu Q."/>
            <person name="Chen L.J."/>
            <person name="Yoshida K."/>
            <person name="Fujiwara S."/>
            <person name="Wang Z.W."/>
            <person name="Zhang Y.Q."/>
            <person name="Mitsuda N."/>
            <person name="Wang M."/>
            <person name="Liu G.H."/>
            <person name="Pecoraro L."/>
            <person name="Huang H.X."/>
            <person name="Xiao X.J."/>
            <person name="Lin M."/>
            <person name="Wu X.Y."/>
            <person name="Wu W.L."/>
            <person name="Chen Y.Y."/>
            <person name="Chang S.B."/>
            <person name="Sakamoto S."/>
            <person name="Ohme-Takagi M."/>
            <person name="Yagi M."/>
            <person name="Zeng S.J."/>
            <person name="Shen C.Y."/>
            <person name="Yeh C.M."/>
            <person name="Luo Y.B."/>
            <person name="Tsai W.C."/>
            <person name="Van de Peer Y."/>
            <person name="Liu Z.J."/>
        </authorList>
    </citation>
    <scope>NUCLEOTIDE SEQUENCE [LARGE SCALE GENOMIC DNA]</scope>
    <source>
        <tissue evidence="2">The whole plant</tissue>
    </source>
</reference>
<evidence type="ECO:0000313" key="2">
    <source>
        <dbReference type="EMBL" id="PKU73903.1"/>
    </source>
</evidence>
<evidence type="ECO:0000313" key="3">
    <source>
        <dbReference type="Proteomes" id="UP000233837"/>
    </source>
</evidence>
<dbReference type="InterPro" id="IPR000182">
    <property type="entry name" value="GNAT_dom"/>
</dbReference>
<dbReference type="PANTHER" id="PTHR46067:SF27">
    <property type="entry name" value="ACYL-COA N-ACYLTRANSFERASES (NAT) SUPERFAMILY PROTEIN"/>
    <property type="match status" value="1"/>
</dbReference>
<proteinExistence type="predicted"/>
<feature type="domain" description="N-acetyltransferase" evidence="1">
    <location>
        <begin position="1"/>
        <end position="78"/>
    </location>
</feature>
<reference evidence="2 3" key="1">
    <citation type="journal article" date="2016" name="Sci. Rep.">
        <title>The Dendrobium catenatum Lindl. genome sequence provides insights into polysaccharide synthase, floral development and adaptive evolution.</title>
        <authorList>
            <person name="Zhang G.Q."/>
            <person name="Xu Q."/>
            <person name="Bian C."/>
            <person name="Tsai W.C."/>
            <person name="Yeh C.M."/>
            <person name="Liu K.W."/>
            <person name="Yoshida K."/>
            <person name="Zhang L.S."/>
            <person name="Chang S.B."/>
            <person name="Chen F."/>
            <person name="Shi Y."/>
            <person name="Su Y.Y."/>
            <person name="Zhang Y.Q."/>
            <person name="Chen L.J."/>
            <person name="Yin Y."/>
            <person name="Lin M."/>
            <person name="Huang H."/>
            <person name="Deng H."/>
            <person name="Wang Z.W."/>
            <person name="Zhu S.L."/>
            <person name="Zhao X."/>
            <person name="Deng C."/>
            <person name="Niu S.C."/>
            <person name="Huang J."/>
            <person name="Wang M."/>
            <person name="Liu G.H."/>
            <person name="Yang H.J."/>
            <person name="Xiao X.J."/>
            <person name="Hsiao Y.Y."/>
            <person name="Wu W.L."/>
            <person name="Chen Y.Y."/>
            <person name="Mitsuda N."/>
            <person name="Ohme-Takagi M."/>
            <person name="Luo Y.B."/>
            <person name="Van de Peer Y."/>
            <person name="Liu Z.J."/>
        </authorList>
    </citation>
    <scope>NUCLEOTIDE SEQUENCE [LARGE SCALE GENOMIC DNA]</scope>
    <source>
        <tissue evidence="2">The whole plant</tissue>
    </source>
</reference>
<dbReference type="Proteomes" id="UP000233837">
    <property type="component" value="Unassembled WGS sequence"/>
</dbReference>
<dbReference type="GO" id="GO:0016747">
    <property type="term" value="F:acyltransferase activity, transferring groups other than amino-acyl groups"/>
    <property type="evidence" value="ECO:0007669"/>
    <property type="project" value="InterPro"/>
</dbReference>
<dbReference type="PROSITE" id="PS51186">
    <property type="entry name" value="GNAT"/>
    <property type="match status" value="1"/>
</dbReference>
<dbReference type="SUPFAM" id="SSF55729">
    <property type="entry name" value="Acyl-CoA N-acyltransferases (Nat)"/>
    <property type="match status" value="1"/>
</dbReference>
<organism evidence="2 3">
    <name type="scientific">Dendrobium catenatum</name>
    <dbReference type="NCBI Taxonomy" id="906689"/>
    <lineage>
        <taxon>Eukaryota</taxon>
        <taxon>Viridiplantae</taxon>
        <taxon>Streptophyta</taxon>
        <taxon>Embryophyta</taxon>
        <taxon>Tracheophyta</taxon>
        <taxon>Spermatophyta</taxon>
        <taxon>Magnoliopsida</taxon>
        <taxon>Liliopsida</taxon>
        <taxon>Asparagales</taxon>
        <taxon>Orchidaceae</taxon>
        <taxon>Epidendroideae</taxon>
        <taxon>Malaxideae</taxon>
        <taxon>Dendrobiinae</taxon>
        <taxon>Dendrobium</taxon>
    </lineage>
</organism>
<keyword evidence="2" id="KW-0808">Transferase</keyword>
<dbReference type="InterPro" id="IPR016181">
    <property type="entry name" value="Acyl_CoA_acyltransferase"/>
</dbReference>